<feature type="compositionally biased region" description="Basic and acidic residues" evidence="1">
    <location>
        <begin position="52"/>
        <end position="64"/>
    </location>
</feature>
<accession>A0A699TCI6</accession>
<feature type="compositionally biased region" description="Low complexity" evidence="1">
    <location>
        <begin position="135"/>
        <end position="150"/>
    </location>
</feature>
<reference evidence="2" key="1">
    <citation type="journal article" date="2019" name="Sci. Rep.">
        <title>Draft genome of Tanacetum cinerariifolium, the natural source of mosquito coil.</title>
        <authorList>
            <person name="Yamashiro T."/>
            <person name="Shiraishi A."/>
            <person name="Satake H."/>
            <person name="Nakayama K."/>
        </authorList>
    </citation>
    <scope>NUCLEOTIDE SEQUENCE</scope>
</reference>
<comment type="caution">
    <text evidence="2">The sequence shown here is derived from an EMBL/GenBank/DDBJ whole genome shotgun (WGS) entry which is preliminary data.</text>
</comment>
<evidence type="ECO:0000256" key="1">
    <source>
        <dbReference type="SAM" id="MobiDB-lite"/>
    </source>
</evidence>
<dbReference type="EMBL" id="BKCJ011232294">
    <property type="protein sequence ID" value="GFD07570.1"/>
    <property type="molecule type" value="Genomic_DNA"/>
</dbReference>
<sequence length="156" mass="16888">NTPKKKSVVDQYILLKLTPKTAKPTGPSSQPKDEGINMTNSETESNEIVKLVNKEKDTSNRELTENNAGFQDEGQAGSNPEKPHEEEPEKTNAESEVQSIVTVPIHQDISSVPLMTTLVIDLTTSQSESPTVYAPLPTSTTTTTTTTTTTLPPPQP</sequence>
<gene>
    <name evidence="2" type="ORF">Tci_879539</name>
</gene>
<organism evidence="2">
    <name type="scientific">Tanacetum cinerariifolium</name>
    <name type="common">Dalmatian daisy</name>
    <name type="synonym">Chrysanthemum cinerariifolium</name>
    <dbReference type="NCBI Taxonomy" id="118510"/>
    <lineage>
        <taxon>Eukaryota</taxon>
        <taxon>Viridiplantae</taxon>
        <taxon>Streptophyta</taxon>
        <taxon>Embryophyta</taxon>
        <taxon>Tracheophyta</taxon>
        <taxon>Spermatophyta</taxon>
        <taxon>Magnoliopsida</taxon>
        <taxon>eudicotyledons</taxon>
        <taxon>Gunneridae</taxon>
        <taxon>Pentapetalae</taxon>
        <taxon>asterids</taxon>
        <taxon>campanulids</taxon>
        <taxon>Asterales</taxon>
        <taxon>Asteraceae</taxon>
        <taxon>Asteroideae</taxon>
        <taxon>Anthemideae</taxon>
        <taxon>Anthemidinae</taxon>
        <taxon>Tanacetum</taxon>
    </lineage>
</organism>
<evidence type="ECO:0000313" key="2">
    <source>
        <dbReference type="EMBL" id="GFD07570.1"/>
    </source>
</evidence>
<protein>
    <submittedName>
        <fullName evidence="2">Uncharacterized protein</fullName>
    </submittedName>
</protein>
<dbReference type="AlphaFoldDB" id="A0A699TCI6"/>
<feature type="non-terminal residue" evidence="2">
    <location>
        <position position="1"/>
    </location>
</feature>
<feature type="region of interest" description="Disordered" evidence="1">
    <location>
        <begin position="124"/>
        <end position="156"/>
    </location>
</feature>
<feature type="compositionally biased region" description="Basic and acidic residues" evidence="1">
    <location>
        <begin position="81"/>
        <end position="93"/>
    </location>
</feature>
<feature type="region of interest" description="Disordered" evidence="1">
    <location>
        <begin position="15"/>
        <end position="98"/>
    </location>
</feature>
<proteinExistence type="predicted"/>
<name>A0A699TCI6_TANCI</name>